<feature type="chain" id="PRO_5020817179" evidence="1">
    <location>
        <begin position="21"/>
        <end position="253"/>
    </location>
</feature>
<dbReference type="EMBL" id="SDHW01000001">
    <property type="protein sequence ID" value="RXK62513.1"/>
    <property type="molecule type" value="Genomic_DNA"/>
</dbReference>
<dbReference type="OrthoDB" id="1118734at2"/>
<sequence>MKPILALTVVAFLLLQNVDAQQKIVSEEEQLWTGYFNQTRFSNKWGVWTDVHVRTKENFFNHLSQVVIRPGITYYLSNDVKLTAGYAFINHFPADNHKNISQPEHRPWQQLQWHAKYPRIKLMQWIRLEERFRRKILNDDALADGYNFNFRFRYNILSQFALNRSTPFKPGSFSFVLSNEVFVNAGREITYNVFDQNRFFAGFHYHVNKHDNLQLGYMNLFQQQAAGNKYRNLHIARVFYFHQLDFRKNTAKH</sequence>
<keyword evidence="3" id="KW-1185">Reference proteome</keyword>
<feature type="signal peptide" evidence="1">
    <location>
        <begin position="1"/>
        <end position="20"/>
    </location>
</feature>
<gene>
    <name evidence="2" type="ORF">ESA94_05800</name>
</gene>
<dbReference type="RefSeq" id="WP_129129884.1">
    <property type="nucleotide sequence ID" value="NZ_SDHW01000001.1"/>
</dbReference>
<dbReference type="Proteomes" id="UP000290204">
    <property type="component" value="Unassembled WGS sequence"/>
</dbReference>
<evidence type="ECO:0000313" key="3">
    <source>
        <dbReference type="Proteomes" id="UP000290204"/>
    </source>
</evidence>
<dbReference type="InterPro" id="IPR019619">
    <property type="entry name" value="DUF2490"/>
</dbReference>
<dbReference type="Pfam" id="PF10677">
    <property type="entry name" value="DUF2490"/>
    <property type="match status" value="1"/>
</dbReference>
<accession>A0A4Q1CN53</accession>
<comment type="caution">
    <text evidence="2">The sequence shown here is derived from an EMBL/GenBank/DDBJ whole genome shotgun (WGS) entry which is preliminary data.</text>
</comment>
<evidence type="ECO:0000313" key="2">
    <source>
        <dbReference type="EMBL" id="RXK62513.1"/>
    </source>
</evidence>
<protein>
    <submittedName>
        <fullName evidence="2">DUF2490 domain-containing protein</fullName>
    </submittedName>
</protein>
<organism evidence="2 3">
    <name type="scientific">Lacibacter luteus</name>
    <dbReference type="NCBI Taxonomy" id="2508719"/>
    <lineage>
        <taxon>Bacteria</taxon>
        <taxon>Pseudomonadati</taxon>
        <taxon>Bacteroidota</taxon>
        <taxon>Chitinophagia</taxon>
        <taxon>Chitinophagales</taxon>
        <taxon>Chitinophagaceae</taxon>
        <taxon>Lacibacter</taxon>
    </lineage>
</organism>
<proteinExistence type="predicted"/>
<reference evidence="2 3" key="1">
    <citation type="submission" date="2019-01" db="EMBL/GenBank/DDBJ databases">
        <title>Lacibacter sp. strain TTM-7.</title>
        <authorList>
            <person name="Chen W.-M."/>
        </authorList>
    </citation>
    <scope>NUCLEOTIDE SEQUENCE [LARGE SCALE GENOMIC DNA]</scope>
    <source>
        <strain evidence="2 3">TTM-7</strain>
    </source>
</reference>
<keyword evidence="1" id="KW-0732">Signal</keyword>
<dbReference type="AlphaFoldDB" id="A0A4Q1CN53"/>
<name>A0A4Q1CN53_9BACT</name>
<evidence type="ECO:0000256" key="1">
    <source>
        <dbReference type="SAM" id="SignalP"/>
    </source>
</evidence>